<dbReference type="NCBIfam" id="TIGR01537">
    <property type="entry name" value="portal_HK97"/>
    <property type="match status" value="1"/>
</dbReference>
<gene>
    <name evidence="1" type="ORF">FAM6012_02243</name>
</gene>
<name>A0A6H3FP92_LACPA</name>
<reference evidence="1 2" key="1">
    <citation type="journal article" date="2018" name="Front. Microbiol.">
        <title>Conversion of Methionine to Cysteine in Lactobacillus paracasei Depends on the Highly Mobile cysK-ctl-cysE Gene Cluster.</title>
        <authorList>
            <person name="Wuthrich D."/>
            <person name="Irmler S."/>
            <person name="Berthoud H."/>
            <person name="Guggenbuhl B."/>
            <person name="Eugster E."/>
            <person name="Bruggmann R."/>
        </authorList>
    </citation>
    <scope>NUCLEOTIDE SEQUENCE [LARGE SCALE GENOMIC DNA]</scope>
    <source>
        <strain evidence="1 2">FAM6012</strain>
    </source>
</reference>
<dbReference type="Pfam" id="PF04860">
    <property type="entry name" value="Phage_portal"/>
    <property type="match status" value="1"/>
</dbReference>
<proteinExistence type="predicted"/>
<evidence type="ECO:0000313" key="1">
    <source>
        <dbReference type="EMBL" id="RNE28646.1"/>
    </source>
</evidence>
<dbReference type="InterPro" id="IPR006944">
    <property type="entry name" value="Phage/GTA_portal"/>
</dbReference>
<dbReference type="InterPro" id="IPR006427">
    <property type="entry name" value="Portal_HK97"/>
</dbReference>
<protein>
    <submittedName>
        <fullName evidence="1">Phage portal protein, HK97 family</fullName>
    </submittedName>
</protein>
<dbReference type="EMBL" id="LKGI01000076">
    <property type="protein sequence ID" value="RNE28646.1"/>
    <property type="molecule type" value="Genomic_DNA"/>
</dbReference>
<comment type="caution">
    <text evidence="1">The sequence shown here is derived from an EMBL/GenBank/DDBJ whole genome shotgun (WGS) entry which is preliminary data.</text>
</comment>
<organism evidence="1 2">
    <name type="scientific">Lacticaseibacillus paracasei</name>
    <name type="common">Lactobacillus paracasei</name>
    <dbReference type="NCBI Taxonomy" id="1597"/>
    <lineage>
        <taxon>Bacteria</taxon>
        <taxon>Bacillati</taxon>
        <taxon>Bacillota</taxon>
        <taxon>Bacilli</taxon>
        <taxon>Lactobacillales</taxon>
        <taxon>Lactobacillaceae</taxon>
        <taxon>Lacticaseibacillus</taxon>
    </lineage>
</organism>
<sequence length="435" mass="48693">MNFNLFDLFTQRKDASFAYDLDLIGGQQTQVYLKQYALNTCASFLARTVSQSEFKTKNVALYYKLNVRPNYNQTATSFWQELIFKLITDNEVLVVQDDTGDLLIADSYVHNVKAVYPDTFSGVVVNDYQFQRVFGMDDVWFIKYNNDNLTTYTNQLLSDYANLFSRMISFAMRNKQLRATVDFSGVTSFDSQTPKDDVNGNKKENPAQKFIDKLFSAFRDNDIAIVPLQKGIKYDEVSSQYSGADQAFSDITAARKEAVDSVAEILGIPPALIHGAQAEVDQNQQELLNFCIAPLNQKIEDELNAKAVSQSSYDQDKVTVWGLNKPDPFKQAEAIDKITAVGVLSRNEVRARLGYEPVDGGDVYYMTKNYQTITDSPQPETDDLNAKTINERRQAQGLKPLAGGDAIWLSNQQTPAIPTGLATKGGDNDDDSNSN</sequence>
<accession>A0A6H3FP92</accession>
<dbReference type="Proteomes" id="UP000284123">
    <property type="component" value="Unassembled WGS sequence"/>
</dbReference>
<dbReference type="RefSeq" id="WP_003603954.1">
    <property type="nucleotide sequence ID" value="NZ_AQVS01000069.1"/>
</dbReference>
<dbReference type="AlphaFoldDB" id="A0A6H3FP92"/>
<evidence type="ECO:0000313" key="2">
    <source>
        <dbReference type="Proteomes" id="UP000284123"/>
    </source>
</evidence>